<accession>A0AAV4JML0</accession>
<dbReference type="Proteomes" id="UP000762676">
    <property type="component" value="Unassembled WGS sequence"/>
</dbReference>
<keyword evidence="1" id="KW-0812">Transmembrane</keyword>
<protein>
    <submittedName>
        <fullName evidence="2">Alpha-2 adrenergic receptor</fullName>
    </submittedName>
</protein>
<dbReference type="EMBL" id="BMAT01013916">
    <property type="protein sequence ID" value="GFS22943.1"/>
    <property type="molecule type" value="Genomic_DNA"/>
</dbReference>
<keyword evidence="1" id="KW-0472">Membrane</keyword>
<dbReference type="Gene3D" id="1.20.1070.10">
    <property type="entry name" value="Rhodopsin 7-helix transmembrane proteins"/>
    <property type="match status" value="1"/>
</dbReference>
<sequence>MRRVLPEELRGEEEVGEEYQKLVHGYKGILCVGIEMTTVSEHNTTPLTPLNSTLSQNNEHFVLEDIAWTNFRKLLPIILLFALLAILGTIGNSLSVYIFLVRMRRSFLNDLFILLSGTSLLACAVCLPGEIFDLYHAYIYPSLTLCKVGR</sequence>
<proteinExistence type="predicted"/>
<keyword evidence="3" id="KW-1185">Reference proteome</keyword>
<organism evidence="2 3">
    <name type="scientific">Elysia marginata</name>
    <dbReference type="NCBI Taxonomy" id="1093978"/>
    <lineage>
        <taxon>Eukaryota</taxon>
        <taxon>Metazoa</taxon>
        <taxon>Spiralia</taxon>
        <taxon>Lophotrochozoa</taxon>
        <taxon>Mollusca</taxon>
        <taxon>Gastropoda</taxon>
        <taxon>Heterobranchia</taxon>
        <taxon>Euthyneura</taxon>
        <taxon>Panpulmonata</taxon>
        <taxon>Sacoglossa</taxon>
        <taxon>Placobranchoidea</taxon>
        <taxon>Plakobranchidae</taxon>
        <taxon>Elysia</taxon>
    </lineage>
</organism>
<feature type="transmembrane region" description="Helical" evidence="1">
    <location>
        <begin position="112"/>
        <end position="132"/>
    </location>
</feature>
<keyword evidence="2" id="KW-0675">Receptor</keyword>
<evidence type="ECO:0000256" key="1">
    <source>
        <dbReference type="SAM" id="Phobius"/>
    </source>
</evidence>
<feature type="transmembrane region" description="Helical" evidence="1">
    <location>
        <begin position="77"/>
        <end position="100"/>
    </location>
</feature>
<evidence type="ECO:0000313" key="2">
    <source>
        <dbReference type="EMBL" id="GFS22943.1"/>
    </source>
</evidence>
<dbReference type="SUPFAM" id="SSF81321">
    <property type="entry name" value="Family A G protein-coupled receptor-like"/>
    <property type="match status" value="1"/>
</dbReference>
<name>A0AAV4JML0_9GAST</name>
<keyword evidence="1" id="KW-1133">Transmembrane helix</keyword>
<reference evidence="2 3" key="1">
    <citation type="journal article" date="2021" name="Elife">
        <title>Chloroplast acquisition without the gene transfer in kleptoplastic sea slugs, Plakobranchus ocellatus.</title>
        <authorList>
            <person name="Maeda T."/>
            <person name="Takahashi S."/>
            <person name="Yoshida T."/>
            <person name="Shimamura S."/>
            <person name="Takaki Y."/>
            <person name="Nagai Y."/>
            <person name="Toyoda A."/>
            <person name="Suzuki Y."/>
            <person name="Arimoto A."/>
            <person name="Ishii H."/>
            <person name="Satoh N."/>
            <person name="Nishiyama T."/>
            <person name="Hasebe M."/>
            <person name="Maruyama T."/>
            <person name="Minagawa J."/>
            <person name="Obokata J."/>
            <person name="Shigenobu S."/>
        </authorList>
    </citation>
    <scope>NUCLEOTIDE SEQUENCE [LARGE SCALE GENOMIC DNA]</scope>
</reference>
<comment type="caution">
    <text evidence="2">The sequence shown here is derived from an EMBL/GenBank/DDBJ whole genome shotgun (WGS) entry which is preliminary data.</text>
</comment>
<dbReference type="AlphaFoldDB" id="A0AAV4JML0"/>
<gene>
    <name evidence="2" type="ORF">ElyMa_006964300</name>
</gene>
<evidence type="ECO:0000313" key="3">
    <source>
        <dbReference type="Proteomes" id="UP000762676"/>
    </source>
</evidence>